<dbReference type="HAMAP" id="MF_01405">
    <property type="entry name" value="Non_canon_purine_NTPase"/>
    <property type="match status" value="1"/>
</dbReference>
<proteinExistence type="inferred from homology"/>
<comment type="catalytic activity">
    <reaction evidence="10">
        <text>ITP + H2O = IMP + diphosphate + H(+)</text>
        <dbReference type="Rhea" id="RHEA:29399"/>
        <dbReference type="ChEBI" id="CHEBI:15377"/>
        <dbReference type="ChEBI" id="CHEBI:15378"/>
        <dbReference type="ChEBI" id="CHEBI:33019"/>
        <dbReference type="ChEBI" id="CHEBI:58053"/>
        <dbReference type="ChEBI" id="CHEBI:61402"/>
        <dbReference type="EC" id="3.6.1.66"/>
    </reaction>
</comment>
<feature type="binding site" evidence="10">
    <location>
        <position position="186"/>
    </location>
    <ligand>
        <name>substrate</name>
    </ligand>
</feature>
<feature type="binding site" evidence="10">
    <location>
        <begin position="163"/>
        <end position="166"/>
    </location>
    <ligand>
        <name>substrate</name>
    </ligand>
</feature>
<evidence type="ECO:0000313" key="11">
    <source>
        <dbReference type="EMBL" id="RFU18509.1"/>
    </source>
</evidence>
<organism evidence="11 12">
    <name type="scientific">Paracidobacterium acidisoli</name>
    <dbReference type="NCBI Taxonomy" id="2303751"/>
    <lineage>
        <taxon>Bacteria</taxon>
        <taxon>Pseudomonadati</taxon>
        <taxon>Acidobacteriota</taxon>
        <taxon>Terriglobia</taxon>
        <taxon>Terriglobales</taxon>
        <taxon>Acidobacteriaceae</taxon>
        <taxon>Paracidobacterium</taxon>
    </lineage>
</organism>
<evidence type="ECO:0000256" key="8">
    <source>
        <dbReference type="ARBA" id="ARBA00051875"/>
    </source>
</evidence>
<comment type="similarity">
    <text evidence="1 10">Belongs to the HAM1 NTPase family.</text>
</comment>
<dbReference type="GO" id="GO:0046872">
    <property type="term" value="F:metal ion binding"/>
    <property type="evidence" value="ECO:0007669"/>
    <property type="project" value="UniProtKB-KW"/>
</dbReference>
<sequence length="210" mass="22269">MPSILNAATTSAGKLRDFSAAAGHSGIRIEPLPGLRDIPAPEEDQPTFEGNARLKAAYYSRFAPDLLVLADDSGLEVDALSGHPGVRSARYAADAGFSPAGVATLDERNNLYLLEQMKNIAAEVRTARYRCVLAVARGGEVLAIGEGAVEGSILTAPRGDGGFGYDPLFWLPELHKTMAEIDPAAKNGFSHRGRAFSALIAAMAEQNEKM</sequence>
<dbReference type="CDD" id="cd00515">
    <property type="entry name" value="HAM1"/>
    <property type="match status" value="1"/>
</dbReference>
<dbReference type="FunFam" id="3.90.950.10:FF:000001">
    <property type="entry name" value="dITP/XTP pyrophosphatase"/>
    <property type="match status" value="1"/>
</dbReference>
<dbReference type="EMBL" id="QVQT01000001">
    <property type="protein sequence ID" value="RFU18509.1"/>
    <property type="molecule type" value="Genomic_DNA"/>
</dbReference>
<evidence type="ECO:0000256" key="3">
    <source>
        <dbReference type="ARBA" id="ARBA00022723"/>
    </source>
</evidence>
<dbReference type="GO" id="GO:0000166">
    <property type="term" value="F:nucleotide binding"/>
    <property type="evidence" value="ECO:0007669"/>
    <property type="project" value="UniProtKB-KW"/>
</dbReference>
<comment type="catalytic activity">
    <reaction evidence="8 10">
        <text>dITP + H2O = dIMP + diphosphate + H(+)</text>
        <dbReference type="Rhea" id="RHEA:28342"/>
        <dbReference type="ChEBI" id="CHEBI:15377"/>
        <dbReference type="ChEBI" id="CHEBI:15378"/>
        <dbReference type="ChEBI" id="CHEBI:33019"/>
        <dbReference type="ChEBI" id="CHEBI:61194"/>
        <dbReference type="ChEBI" id="CHEBI:61382"/>
        <dbReference type="EC" id="3.6.1.66"/>
    </reaction>
</comment>
<feature type="active site" description="Proton acceptor" evidence="10">
    <location>
        <position position="72"/>
    </location>
</feature>
<protein>
    <recommendedName>
        <fullName evidence="10">dITP/XTP pyrophosphatase</fullName>
        <ecNumber evidence="10">3.6.1.66</ecNumber>
    </recommendedName>
    <alternativeName>
        <fullName evidence="10">Non-canonical purine NTP pyrophosphatase</fullName>
    </alternativeName>
    <alternativeName>
        <fullName evidence="10">Non-standard purine NTP pyrophosphatase</fullName>
    </alternativeName>
    <alternativeName>
        <fullName evidence="10">Nucleoside-triphosphate diphosphatase</fullName>
    </alternativeName>
    <alternativeName>
        <fullName evidence="10">Nucleoside-triphosphate pyrophosphatase</fullName>
        <shortName evidence="10">NTPase</shortName>
    </alternativeName>
</protein>
<comment type="cofactor">
    <cofactor evidence="10">
        <name>Mg(2+)</name>
        <dbReference type="ChEBI" id="CHEBI:18420"/>
    </cofactor>
    <text evidence="10">Binds 1 Mg(2+) ion per subunit.</text>
</comment>
<dbReference type="GO" id="GO:0035870">
    <property type="term" value="F:dITP diphosphatase activity"/>
    <property type="evidence" value="ECO:0007669"/>
    <property type="project" value="UniProtKB-UniRule"/>
</dbReference>
<dbReference type="Pfam" id="PF01725">
    <property type="entry name" value="Ham1p_like"/>
    <property type="match status" value="1"/>
</dbReference>
<comment type="function">
    <text evidence="10">Pyrophosphatase that catalyzes the hydrolysis of nucleoside triphosphates to their monophosphate derivatives, with a high preference for the non-canonical purine nucleotides XTP (xanthosine triphosphate), dITP (deoxyinosine triphosphate) and ITP. Seems to function as a house-cleaning enzyme that removes non-canonical purine nucleotides from the nucleotide pool, thus preventing their incorporation into DNA/RNA and avoiding chromosomal lesions.</text>
</comment>
<keyword evidence="4 10" id="KW-0547">Nucleotide-binding</keyword>
<evidence type="ECO:0000256" key="10">
    <source>
        <dbReference type="HAMAP-Rule" id="MF_01405"/>
    </source>
</evidence>
<dbReference type="GO" id="GO:0017111">
    <property type="term" value="F:ribonucleoside triphosphate phosphatase activity"/>
    <property type="evidence" value="ECO:0007669"/>
    <property type="project" value="InterPro"/>
</dbReference>
<dbReference type="AlphaFoldDB" id="A0A372IUN8"/>
<evidence type="ECO:0000256" key="5">
    <source>
        <dbReference type="ARBA" id="ARBA00022801"/>
    </source>
</evidence>
<dbReference type="GO" id="GO:0005829">
    <property type="term" value="C:cytosol"/>
    <property type="evidence" value="ECO:0007669"/>
    <property type="project" value="TreeGrafter"/>
</dbReference>
<name>A0A372IUN8_9BACT</name>
<keyword evidence="7 10" id="KW-0546">Nucleotide metabolism</keyword>
<dbReference type="RefSeq" id="WP_117297804.1">
    <property type="nucleotide sequence ID" value="NZ_QVQT02000001.1"/>
</dbReference>
<feature type="binding site" evidence="10">
    <location>
        <position position="73"/>
    </location>
    <ligand>
        <name>substrate</name>
    </ligand>
</feature>
<feature type="binding site" evidence="10">
    <location>
        <begin position="9"/>
        <end position="14"/>
    </location>
    <ligand>
        <name>substrate</name>
    </ligand>
</feature>
<comment type="caution">
    <text evidence="11">The sequence shown here is derived from an EMBL/GenBank/DDBJ whole genome shotgun (WGS) entry which is preliminary data.</text>
</comment>
<keyword evidence="3 10" id="KW-0479">Metal-binding</keyword>
<dbReference type="GO" id="GO:0036222">
    <property type="term" value="F:XTP diphosphatase activity"/>
    <property type="evidence" value="ECO:0007669"/>
    <property type="project" value="UniProtKB-UniRule"/>
</dbReference>
<comment type="catalytic activity">
    <reaction evidence="9 10">
        <text>XTP + H2O = XMP + diphosphate + H(+)</text>
        <dbReference type="Rhea" id="RHEA:28610"/>
        <dbReference type="ChEBI" id="CHEBI:15377"/>
        <dbReference type="ChEBI" id="CHEBI:15378"/>
        <dbReference type="ChEBI" id="CHEBI:33019"/>
        <dbReference type="ChEBI" id="CHEBI:57464"/>
        <dbReference type="ChEBI" id="CHEBI:61314"/>
        <dbReference type="EC" id="3.6.1.66"/>
    </reaction>
</comment>
<dbReference type="InterPro" id="IPR029001">
    <property type="entry name" value="ITPase-like_fam"/>
</dbReference>
<feature type="binding site" evidence="10">
    <location>
        <position position="42"/>
    </location>
    <ligand>
        <name>Mg(2+)</name>
        <dbReference type="ChEBI" id="CHEBI:18420"/>
    </ligand>
</feature>
<dbReference type="PANTHER" id="PTHR11067:SF9">
    <property type="entry name" value="INOSINE TRIPHOSPHATE PYROPHOSPHATASE"/>
    <property type="match status" value="1"/>
</dbReference>
<dbReference type="SUPFAM" id="SSF52972">
    <property type="entry name" value="ITPase-like"/>
    <property type="match status" value="1"/>
</dbReference>
<dbReference type="GO" id="GO:0009117">
    <property type="term" value="P:nucleotide metabolic process"/>
    <property type="evidence" value="ECO:0007669"/>
    <property type="project" value="UniProtKB-KW"/>
</dbReference>
<accession>A0A372IUN8</accession>
<evidence type="ECO:0000256" key="9">
    <source>
        <dbReference type="ARBA" id="ARBA00052017"/>
    </source>
</evidence>
<dbReference type="Gene3D" id="3.90.950.10">
    <property type="match status" value="1"/>
</dbReference>
<dbReference type="EC" id="3.6.1.66" evidence="10"/>
<dbReference type="GO" id="GO:0009146">
    <property type="term" value="P:purine nucleoside triphosphate catabolic process"/>
    <property type="evidence" value="ECO:0007669"/>
    <property type="project" value="UniProtKB-UniRule"/>
</dbReference>
<dbReference type="InterPro" id="IPR020922">
    <property type="entry name" value="dITP/XTP_pyrophosphatase"/>
</dbReference>
<keyword evidence="12" id="KW-1185">Reference proteome</keyword>
<dbReference type="OrthoDB" id="9807456at2"/>
<evidence type="ECO:0000256" key="6">
    <source>
        <dbReference type="ARBA" id="ARBA00022842"/>
    </source>
</evidence>
<feature type="binding site" evidence="10">
    <location>
        <position position="72"/>
    </location>
    <ligand>
        <name>Mg(2+)</name>
        <dbReference type="ChEBI" id="CHEBI:18420"/>
    </ligand>
</feature>
<dbReference type="Proteomes" id="UP000264702">
    <property type="component" value="Unassembled WGS sequence"/>
</dbReference>
<dbReference type="GO" id="GO:0036220">
    <property type="term" value="F:ITP diphosphatase activity"/>
    <property type="evidence" value="ECO:0007669"/>
    <property type="project" value="UniProtKB-UniRule"/>
</dbReference>
<reference evidence="11 12" key="1">
    <citation type="submission" date="2018-08" db="EMBL/GenBank/DDBJ databases">
        <title>Acidipila sp. 4G-K13, an acidobacterium isolated from forest soil.</title>
        <authorList>
            <person name="Gao Z.-H."/>
            <person name="Qiu L.-H."/>
        </authorList>
    </citation>
    <scope>NUCLEOTIDE SEQUENCE [LARGE SCALE GENOMIC DNA]</scope>
    <source>
        <strain evidence="11 12">4G-K13</strain>
    </source>
</reference>
<evidence type="ECO:0000256" key="1">
    <source>
        <dbReference type="ARBA" id="ARBA00008023"/>
    </source>
</evidence>
<comment type="subunit">
    <text evidence="2 10">Homodimer.</text>
</comment>
<dbReference type="InterPro" id="IPR002637">
    <property type="entry name" value="RdgB/HAM1"/>
</dbReference>
<evidence type="ECO:0000313" key="12">
    <source>
        <dbReference type="Proteomes" id="UP000264702"/>
    </source>
</evidence>
<evidence type="ECO:0000256" key="7">
    <source>
        <dbReference type="ARBA" id="ARBA00023080"/>
    </source>
</evidence>
<keyword evidence="5 10" id="KW-0378">Hydrolase</keyword>
<evidence type="ECO:0000256" key="4">
    <source>
        <dbReference type="ARBA" id="ARBA00022741"/>
    </source>
</evidence>
<feature type="binding site" evidence="10">
    <location>
        <begin position="191"/>
        <end position="192"/>
    </location>
    <ligand>
        <name>substrate</name>
    </ligand>
</feature>
<gene>
    <name evidence="11" type="ORF">D0Y96_02860</name>
</gene>
<dbReference type="PANTHER" id="PTHR11067">
    <property type="entry name" value="INOSINE TRIPHOSPHATE PYROPHOSPHATASE/HAM1 PROTEIN"/>
    <property type="match status" value="1"/>
</dbReference>
<keyword evidence="6 10" id="KW-0460">Magnesium</keyword>
<evidence type="ECO:0000256" key="2">
    <source>
        <dbReference type="ARBA" id="ARBA00011738"/>
    </source>
</evidence>